<dbReference type="GO" id="GO:0005737">
    <property type="term" value="C:cytoplasm"/>
    <property type="evidence" value="ECO:0007669"/>
    <property type="project" value="UniProtKB-SubCell"/>
</dbReference>
<evidence type="ECO:0000256" key="1">
    <source>
        <dbReference type="ARBA" id="ARBA00004496"/>
    </source>
</evidence>
<evidence type="ECO:0000313" key="8">
    <source>
        <dbReference type="EMBL" id="KAB8193048.1"/>
    </source>
</evidence>
<evidence type="ECO:0000256" key="6">
    <source>
        <dbReference type="ARBA" id="ARBA00023458"/>
    </source>
</evidence>
<protein>
    <recommendedName>
        <fullName evidence="10">Rod shape-determining protein</fullName>
    </recommendedName>
</protein>
<feature type="region of interest" description="Disordered" evidence="7">
    <location>
        <begin position="1"/>
        <end position="22"/>
    </location>
</feature>
<dbReference type="GO" id="GO:0000902">
    <property type="term" value="P:cell morphogenesis"/>
    <property type="evidence" value="ECO:0007669"/>
    <property type="project" value="InterPro"/>
</dbReference>
<sequence>MNTAPRPTAATTPSGVRHATAGRDTRQAYVALDLGTARTRSLSSGGFAIADRPSAVGSASAVGSGPDGTSAQVRPIRHGMVADPGACLRLVHLVLRDAQLSGAWPLERVLTGVPVAATASDRRALSTAVSEAAGCEATLVEAPLAAAVGAGLDIADPRPYLLLDVGAGIVEAVAVRGGVVVDAAALQLSATTGTGLLPYAMEGVVDMTAALLRRLPEHLRPAARENGLTVTGGGAQQEQLLQRLRAVLRIPVSATPEPQHATIRGLTRLCLQPALAGRVTAQGR</sequence>
<feature type="compositionally biased region" description="Low complexity" evidence="7">
    <location>
        <begin position="1"/>
        <end position="13"/>
    </location>
</feature>
<keyword evidence="3" id="KW-0547">Nucleotide-binding</keyword>
<dbReference type="Gene3D" id="3.30.420.40">
    <property type="match status" value="2"/>
</dbReference>
<keyword evidence="9" id="KW-1185">Reference proteome</keyword>
<comment type="subcellular location">
    <subcellularLocation>
        <location evidence="1">Cytoplasm</location>
    </subcellularLocation>
</comment>
<evidence type="ECO:0008006" key="10">
    <source>
        <dbReference type="Google" id="ProtNLM"/>
    </source>
</evidence>
<comment type="caution">
    <text evidence="8">The sequence shown here is derived from an EMBL/GenBank/DDBJ whole genome shotgun (WGS) entry which is preliminary data.</text>
</comment>
<keyword evidence="5" id="KW-0133">Cell shape</keyword>
<organism evidence="8 9">
    <name type="scientific">Nonomuraea phyllanthi</name>
    <dbReference type="NCBI Taxonomy" id="2219224"/>
    <lineage>
        <taxon>Bacteria</taxon>
        <taxon>Bacillati</taxon>
        <taxon>Actinomycetota</taxon>
        <taxon>Actinomycetes</taxon>
        <taxon>Streptosporangiales</taxon>
        <taxon>Streptosporangiaceae</taxon>
        <taxon>Nonomuraea</taxon>
    </lineage>
</organism>
<dbReference type="Pfam" id="PF06723">
    <property type="entry name" value="MreB_Mbl"/>
    <property type="match status" value="2"/>
</dbReference>
<keyword evidence="4" id="KW-0067">ATP-binding</keyword>
<dbReference type="InterPro" id="IPR004753">
    <property type="entry name" value="MreB"/>
</dbReference>
<name>A0A5C4WBR1_9ACTN</name>
<reference evidence="8 9" key="1">
    <citation type="submission" date="2019-10" db="EMBL/GenBank/DDBJ databases">
        <title>Nonomuraea sp. nov., isolated from Phyllanthus amarus.</title>
        <authorList>
            <person name="Klykleung N."/>
            <person name="Tanasupawat S."/>
        </authorList>
    </citation>
    <scope>NUCLEOTIDE SEQUENCE [LARGE SCALE GENOMIC DNA]</scope>
    <source>
        <strain evidence="8 9">PA1-10</strain>
    </source>
</reference>
<proteinExistence type="inferred from homology"/>
<evidence type="ECO:0000256" key="5">
    <source>
        <dbReference type="ARBA" id="ARBA00022960"/>
    </source>
</evidence>
<dbReference type="Proteomes" id="UP000312512">
    <property type="component" value="Unassembled WGS sequence"/>
</dbReference>
<evidence type="ECO:0000256" key="7">
    <source>
        <dbReference type="SAM" id="MobiDB-lite"/>
    </source>
</evidence>
<dbReference type="InterPro" id="IPR056546">
    <property type="entry name" value="MreB_MamK-like"/>
</dbReference>
<dbReference type="PANTHER" id="PTHR42749">
    <property type="entry name" value="CELL SHAPE-DETERMINING PROTEIN MREB"/>
    <property type="match status" value="1"/>
</dbReference>
<dbReference type="GO" id="GO:0008360">
    <property type="term" value="P:regulation of cell shape"/>
    <property type="evidence" value="ECO:0007669"/>
    <property type="project" value="UniProtKB-KW"/>
</dbReference>
<dbReference type="OrthoDB" id="3471776at2"/>
<dbReference type="EMBL" id="VDLX02000008">
    <property type="protein sequence ID" value="KAB8193048.1"/>
    <property type="molecule type" value="Genomic_DNA"/>
</dbReference>
<dbReference type="PANTHER" id="PTHR42749:SF1">
    <property type="entry name" value="CELL SHAPE-DETERMINING PROTEIN MREB"/>
    <property type="match status" value="1"/>
</dbReference>
<evidence type="ECO:0000313" key="9">
    <source>
        <dbReference type="Proteomes" id="UP000312512"/>
    </source>
</evidence>
<dbReference type="InterPro" id="IPR043129">
    <property type="entry name" value="ATPase_NBD"/>
</dbReference>
<dbReference type="AlphaFoldDB" id="A0A5C4WBR1"/>
<evidence type="ECO:0000256" key="4">
    <source>
        <dbReference type="ARBA" id="ARBA00022840"/>
    </source>
</evidence>
<comment type="similarity">
    <text evidence="6">Belongs to the FtsA/MreB family.</text>
</comment>
<dbReference type="RefSeq" id="WP_139632504.1">
    <property type="nucleotide sequence ID" value="NZ_VDLX02000008.1"/>
</dbReference>
<dbReference type="GO" id="GO:0005524">
    <property type="term" value="F:ATP binding"/>
    <property type="evidence" value="ECO:0007669"/>
    <property type="project" value="UniProtKB-KW"/>
</dbReference>
<evidence type="ECO:0000256" key="2">
    <source>
        <dbReference type="ARBA" id="ARBA00022490"/>
    </source>
</evidence>
<evidence type="ECO:0000256" key="3">
    <source>
        <dbReference type="ARBA" id="ARBA00022741"/>
    </source>
</evidence>
<accession>A0A5C4WBR1</accession>
<dbReference type="PRINTS" id="PR01652">
    <property type="entry name" value="SHAPEPROTEIN"/>
</dbReference>
<keyword evidence="2" id="KW-0963">Cytoplasm</keyword>
<gene>
    <name evidence="8" type="ORF">FH608_022200</name>
</gene>
<dbReference type="SUPFAM" id="SSF53067">
    <property type="entry name" value="Actin-like ATPase domain"/>
    <property type="match status" value="1"/>
</dbReference>